<gene>
    <name evidence="2" type="ordered locus">DSC_09840</name>
</gene>
<dbReference type="InterPro" id="IPR023631">
    <property type="entry name" value="Amidase_dom"/>
</dbReference>
<dbReference type="Proteomes" id="UP000005870">
    <property type="component" value="Chromosome"/>
</dbReference>
<dbReference type="InterPro" id="IPR036928">
    <property type="entry name" value="AS_sf"/>
</dbReference>
<reference evidence="2 3" key="1">
    <citation type="journal article" date="2012" name="J. Bacteriol.">
        <title>Complete Genome Sequence of the BTEX-Degrading Bacterium Pseudoxanthomonas spadix BD-a59.</title>
        <authorList>
            <person name="Lee S.H."/>
            <person name="Jin H.M."/>
            <person name="Lee H.J."/>
            <person name="Kim J.M."/>
            <person name="Jeon C.O."/>
        </authorList>
    </citation>
    <scope>NUCLEOTIDE SEQUENCE [LARGE SCALE GENOMIC DNA]</scope>
    <source>
        <strain evidence="2 3">BD-a59</strain>
    </source>
</reference>
<evidence type="ECO:0000259" key="1">
    <source>
        <dbReference type="Pfam" id="PF01425"/>
    </source>
</evidence>
<keyword evidence="3" id="KW-1185">Reference proteome</keyword>
<dbReference type="Gene3D" id="3.90.1300.10">
    <property type="entry name" value="Amidase signature (AS) domain"/>
    <property type="match status" value="1"/>
</dbReference>
<dbReference type="InterPro" id="IPR014087">
    <property type="entry name" value="Carboxybiuret_hydro_AtzE"/>
</dbReference>
<dbReference type="PANTHER" id="PTHR11895">
    <property type="entry name" value="TRANSAMIDASE"/>
    <property type="match status" value="1"/>
</dbReference>
<accession>G7UNB2</accession>
<sequence>MSLASAAAADLDPRHRPGVVQNLALLAEYTSALAGFAPELPATHETDAATPANTVGGEHAALIEQLHARNPALMAFTRIFAVDPSGQGVRTPAEGALAGVPFAVKDLFDVQGLPTTAGAAMRVDAAPAARDAEVVRRLKAAGAVLVGTTNMDEFAYGFATVNAHFGTTRNPHDPARLAGGSSGGSAAAVAAGLVQFALGSDTNGSIRVPAALCGIYGLRSTHGQVPLQGVFPFVQALDVAGPFARSLDLLQTVHEVMADTALAKIDVAGLRIARLGGWFARNLDPDLRAGLDGISAALEISGPVELPQAEQSRRAAFVMTAMEGGFLHRQALRTNPDGFDPAVRDRLLAGLLQPAEHWLQVQRFAEWFGQAMARLWQHLDVLIAPAVPCVAPRIDQASIEVDGQQVSARANLGMFTQPLGLAGCPVLAVPLHRPGRLPLGVQLVAAPGREDRLFALARQLEAIGLTGVSAPPVEGQA</sequence>
<dbReference type="NCBIfam" id="TIGR02715">
    <property type="entry name" value="amido_AtzE"/>
    <property type="match status" value="1"/>
</dbReference>
<dbReference type="NCBIfam" id="NF006631">
    <property type="entry name" value="PRK09201.1"/>
    <property type="match status" value="1"/>
</dbReference>
<dbReference type="GO" id="GO:0003824">
    <property type="term" value="F:catalytic activity"/>
    <property type="evidence" value="ECO:0007669"/>
    <property type="project" value="InterPro"/>
</dbReference>
<dbReference type="EMBL" id="CP003093">
    <property type="protein sequence ID" value="AER56616.1"/>
    <property type="molecule type" value="Genomic_DNA"/>
</dbReference>
<feature type="domain" description="Amidase" evidence="1">
    <location>
        <begin position="92"/>
        <end position="453"/>
    </location>
</feature>
<evidence type="ECO:0000313" key="2">
    <source>
        <dbReference type="EMBL" id="AER56616.1"/>
    </source>
</evidence>
<dbReference type="Pfam" id="PF01425">
    <property type="entry name" value="Amidase"/>
    <property type="match status" value="1"/>
</dbReference>
<dbReference type="InterPro" id="IPR000120">
    <property type="entry name" value="Amidase"/>
</dbReference>
<proteinExistence type="predicted"/>
<dbReference type="RefSeq" id="WP_014160792.1">
    <property type="nucleotide sequence ID" value="NC_016147.2"/>
</dbReference>
<name>G7UNB2_PSEUP</name>
<dbReference type="PANTHER" id="PTHR11895:SF172">
    <property type="entry name" value="GLUTAMYL-TRNA(GLN) AMIDOTRANSFERASE"/>
    <property type="match status" value="1"/>
</dbReference>
<organism evidence="2 3">
    <name type="scientific">Pseudoxanthomonas spadix (strain BD-a59)</name>
    <dbReference type="NCBI Taxonomy" id="1045855"/>
    <lineage>
        <taxon>Bacteria</taxon>
        <taxon>Pseudomonadati</taxon>
        <taxon>Pseudomonadota</taxon>
        <taxon>Gammaproteobacteria</taxon>
        <taxon>Lysobacterales</taxon>
        <taxon>Lysobacteraceae</taxon>
        <taxon>Pseudoxanthomonas</taxon>
    </lineage>
</organism>
<dbReference type="eggNOG" id="COG0154">
    <property type="taxonomic scope" value="Bacteria"/>
</dbReference>
<protein>
    <submittedName>
        <fullName evidence="2">Amidase</fullName>
    </submittedName>
</protein>
<dbReference type="SUPFAM" id="SSF75304">
    <property type="entry name" value="Amidase signature (AS) enzymes"/>
    <property type="match status" value="1"/>
</dbReference>
<dbReference type="STRING" id="1045855.DSC_09840"/>
<evidence type="ECO:0000313" key="3">
    <source>
        <dbReference type="Proteomes" id="UP000005870"/>
    </source>
</evidence>
<dbReference type="HOGENOM" id="CLU_009600_0_3_6"/>
<dbReference type="KEGG" id="psd:DSC_09840"/>
<dbReference type="AlphaFoldDB" id="G7UNB2"/>
<dbReference type="OrthoDB" id="9811471at2"/>